<dbReference type="Proteomes" id="UP001607303">
    <property type="component" value="Unassembled WGS sequence"/>
</dbReference>
<organism evidence="1 2">
    <name type="scientific">Vespula maculifrons</name>
    <name type="common">Eastern yellow jacket</name>
    <name type="synonym">Wasp</name>
    <dbReference type="NCBI Taxonomy" id="7453"/>
    <lineage>
        <taxon>Eukaryota</taxon>
        <taxon>Metazoa</taxon>
        <taxon>Ecdysozoa</taxon>
        <taxon>Arthropoda</taxon>
        <taxon>Hexapoda</taxon>
        <taxon>Insecta</taxon>
        <taxon>Pterygota</taxon>
        <taxon>Neoptera</taxon>
        <taxon>Endopterygota</taxon>
        <taxon>Hymenoptera</taxon>
        <taxon>Apocrita</taxon>
        <taxon>Aculeata</taxon>
        <taxon>Vespoidea</taxon>
        <taxon>Vespidae</taxon>
        <taxon>Vespinae</taxon>
        <taxon>Vespula</taxon>
    </lineage>
</organism>
<protein>
    <submittedName>
        <fullName evidence="1">Uncharacterized protein</fullName>
    </submittedName>
</protein>
<keyword evidence="2" id="KW-1185">Reference proteome</keyword>
<reference evidence="1 2" key="1">
    <citation type="journal article" date="2024" name="Ann. Entomol. Soc. Am.">
        <title>Genomic analyses of the southern and eastern yellowjacket wasps (Hymenoptera: Vespidae) reveal evolutionary signatures of social life.</title>
        <authorList>
            <person name="Catto M.A."/>
            <person name="Caine P.B."/>
            <person name="Orr S.E."/>
            <person name="Hunt B.G."/>
            <person name="Goodisman M.A.D."/>
        </authorList>
    </citation>
    <scope>NUCLEOTIDE SEQUENCE [LARGE SCALE GENOMIC DNA]</scope>
    <source>
        <strain evidence="1">232</strain>
        <tissue evidence="1">Head and thorax</tissue>
    </source>
</reference>
<evidence type="ECO:0000313" key="2">
    <source>
        <dbReference type="Proteomes" id="UP001607303"/>
    </source>
</evidence>
<accession>A0ABD2B5H1</accession>
<proteinExistence type="predicted"/>
<dbReference type="EMBL" id="JAYRBN010000100">
    <property type="protein sequence ID" value="KAL2727977.1"/>
    <property type="molecule type" value="Genomic_DNA"/>
</dbReference>
<evidence type="ECO:0000313" key="1">
    <source>
        <dbReference type="EMBL" id="KAL2727977.1"/>
    </source>
</evidence>
<dbReference type="AlphaFoldDB" id="A0ABD2B5H1"/>
<name>A0ABD2B5H1_VESMC</name>
<sequence>MPSRESGAIELLKRENVKEADNTNRMRACLCNARVAPSSEALIMHVSGNSEVPTSRSLRNEKFSFNFVTRMRPFSWNLVNENTRALLLSRDSTPSHSVPSITVT</sequence>
<gene>
    <name evidence="1" type="ORF">V1477_017253</name>
</gene>
<comment type="caution">
    <text evidence="1">The sequence shown here is derived from an EMBL/GenBank/DDBJ whole genome shotgun (WGS) entry which is preliminary data.</text>
</comment>